<dbReference type="PRINTS" id="PR00446">
    <property type="entry name" value="HYDRGNUPTAKE"/>
</dbReference>
<name>A0ABT9KFJ5_9PAST</name>
<dbReference type="NCBIfam" id="TIGR00072">
    <property type="entry name" value="hydrog_prot"/>
    <property type="match status" value="1"/>
</dbReference>
<dbReference type="CDD" id="cd06067">
    <property type="entry name" value="H2MP_MemB-H2evol"/>
    <property type="match status" value="1"/>
</dbReference>
<evidence type="ECO:0000313" key="1">
    <source>
        <dbReference type="EMBL" id="MDP9500818.1"/>
    </source>
</evidence>
<dbReference type="PANTHER" id="PTHR30302:SF4">
    <property type="entry name" value="HYDROGENASE 3 MATURATION PROTEASE"/>
    <property type="match status" value="1"/>
</dbReference>
<dbReference type="Proteomes" id="UP001224083">
    <property type="component" value="Unassembled WGS sequence"/>
</dbReference>
<keyword evidence="1" id="KW-0378">Hydrolase</keyword>
<dbReference type="PANTHER" id="PTHR30302">
    <property type="entry name" value="HYDROGENASE 1 MATURATION PROTEASE"/>
    <property type="match status" value="1"/>
</dbReference>
<dbReference type="Pfam" id="PF01750">
    <property type="entry name" value="HycI"/>
    <property type="match status" value="1"/>
</dbReference>
<sequence>MNVVLCVGNSMMGDDAAGIMLYEMLQKAPLPNWQAINGGSMPENQVHIIRQLKPECVVIVDATEMDLPAGEIRIIDKALIADMFIMSTHNLPLNFLIEQLEQEINVVHFIGIQPDIVSFMFPMTPCVKQGVVQIYDALKNWQNGPHFSSL</sequence>
<dbReference type="InterPro" id="IPR023430">
    <property type="entry name" value="Pept_HybD-like_dom_sf"/>
</dbReference>
<evidence type="ECO:0000313" key="2">
    <source>
        <dbReference type="Proteomes" id="UP001224083"/>
    </source>
</evidence>
<dbReference type="NCBIfam" id="TIGR00142">
    <property type="entry name" value="hycI"/>
    <property type="match status" value="1"/>
</dbReference>
<reference evidence="1 2" key="1">
    <citation type="submission" date="2022-12" db="EMBL/GenBank/DDBJ databases">
        <title>Genome sequence of Pasteurellaceae Bisgaard Taxon 45.</title>
        <authorList>
            <person name="Foggin C."/>
            <person name="Rosen L.E."/>
            <person name="Henton M."/>
            <person name="Buys A."/>
            <person name="Floyd T."/>
            <person name="Turner A.D."/>
            <person name="Tarbin J."/>
            <person name="Lloyd A.S."/>
            <person name="Chaitezvi C."/>
            <person name="Ellis R.J."/>
            <person name="Roberts H.C."/>
            <person name="Dastjerdi A."/>
            <person name="Nunez A."/>
            <person name="Van Vliet A.H."/>
            <person name="Steinbach F."/>
        </authorList>
    </citation>
    <scope>NUCLEOTIDE SEQUENCE [LARGE SCALE GENOMIC DNA]</scope>
    <source>
        <strain evidence="1 2">VF20HR</strain>
    </source>
</reference>
<dbReference type="EC" id="3.4.23.51" evidence="1"/>
<dbReference type="Gene3D" id="3.40.50.1450">
    <property type="entry name" value="HybD-like"/>
    <property type="match status" value="1"/>
</dbReference>
<dbReference type="InterPro" id="IPR000671">
    <property type="entry name" value="Peptidase_A31"/>
</dbReference>
<comment type="caution">
    <text evidence="1">The sequence shown here is derived from an EMBL/GenBank/DDBJ whole genome shotgun (WGS) entry which is preliminary data.</text>
</comment>
<proteinExistence type="predicted"/>
<protein>
    <submittedName>
        <fullName evidence="1">Hydrogenase maturation peptidase HycI</fullName>
        <ecNumber evidence="1">3.4.23.51</ecNumber>
    </submittedName>
</protein>
<accession>A0ABT9KFJ5</accession>
<dbReference type="SUPFAM" id="SSF53163">
    <property type="entry name" value="HybD-like"/>
    <property type="match status" value="1"/>
</dbReference>
<dbReference type="InterPro" id="IPR004420">
    <property type="entry name" value="Pept_A31_hyd_mat_HycI"/>
</dbReference>
<dbReference type="EMBL" id="JAQAHH010000006">
    <property type="protein sequence ID" value="MDP9500818.1"/>
    <property type="molecule type" value="Genomic_DNA"/>
</dbReference>
<gene>
    <name evidence="1" type="primary">hycI</name>
    <name evidence="1" type="ORF">O7M46_07580</name>
</gene>
<dbReference type="GO" id="GO:0016787">
    <property type="term" value="F:hydrolase activity"/>
    <property type="evidence" value="ECO:0007669"/>
    <property type="project" value="UniProtKB-KW"/>
</dbReference>
<keyword evidence="2" id="KW-1185">Reference proteome</keyword>
<organism evidence="1 2">
    <name type="scientific">Bisgaard Taxon 45</name>
    <dbReference type="NCBI Taxonomy" id="304289"/>
    <lineage>
        <taxon>Bacteria</taxon>
        <taxon>Pseudomonadati</taxon>
        <taxon>Pseudomonadota</taxon>
        <taxon>Gammaproteobacteria</taxon>
        <taxon>Pasteurellales</taxon>
        <taxon>Pasteurellaceae</taxon>
    </lineage>
</organism>